<dbReference type="Proteomes" id="UP001165960">
    <property type="component" value="Unassembled WGS sequence"/>
</dbReference>
<keyword evidence="2" id="KW-1185">Reference proteome</keyword>
<protein>
    <submittedName>
        <fullName evidence="1">Uncharacterized protein</fullName>
    </submittedName>
</protein>
<sequence>MNPALSTGFFVSLSALSSVCGCLVVGLMILLTLHDRKAVDRVTLRLQVGVSALDVWLHVATLYFGKWEFDDMFCVFLGWNRFYFPLAGLFLHISIALNLHLLLLLRVRECKWLETMYWMGSFCLPLLVTLAPAVYGQFGMVKSSGDCLLRENSLVSSVVDVLCKQMWFLATVLYCGIVAVRVGVRFGRDLDTLRDLPIPDSHTSVLRTRQLQRDIKKLILRVALYPAATLLTHSGWCIKQICHYIHSDNDLIDSWAYTGLGTTSYYF</sequence>
<name>A0ACC2TSB9_9FUNG</name>
<gene>
    <name evidence="1" type="ORF">DSO57_1017025</name>
</gene>
<accession>A0ACC2TSB9</accession>
<evidence type="ECO:0000313" key="1">
    <source>
        <dbReference type="EMBL" id="KAJ9077401.1"/>
    </source>
</evidence>
<organism evidence="1 2">
    <name type="scientific">Entomophthora muscae</name>
    <dbReference type="NCBI Taxonomy" id="34485"/>
    <lineage>
        <taxon>Eukaryota</taxon>
        <taxon>Fungi</taxon>
        <taxon>Fungi incertae sedis</taxon>
        <taxon>Zoopagomycota</taxon>
        <taxon>Entomophthoromycotina</taxon>
        <taxon>Entomophthoromycetes</taxon>
        <taxon>Entomophthorales</taxon>
        <taxon>Entomophthoraceae</taxon>
        <taxon>Entomophthora</taxon>
    </lineage>
</organism>
<reference evidence="1" key="1">
    <citation type="submission" date="2022-04" db="EMBL/GenBank/DDBJ databases">
        <title>Genome of the entomopathogenic fungus Entomophthora muscae.</title>
        <authorList>
            <person name="Elya C."/>
            <person name="Lovett B.R."/>
            <person name="Lee E."/>
            <person name="Macias A.M."/>
            <person name="Hajek A.E."/>
            <person name="De Bivort B.L."/>
            <person name="Kasson M.T."/>
            <person name="De Fine Licht H.H."/>
            <person name="Stajich J.E."/>
        </authorList>
    </citation>
    <scope>NUCLEOTIDE SEQUENCE</scope>
    <source>
        <strain evidence="1">Berkeley</strain>
    </source>
</reference>
<comment type="caution">
    <text evidence="1">The sequence shown here is derived from an EMBL/GenBank/DDBJ whole genome shotgun (WGS) entry which is preliminary data.</text>
</comment>
<proteinExistence type="predicted"/>
<dbReference type="EMBL" id="QTSX02002200">
    <property type="protein sequence ID" value="KAJ9077401.1"/>
    <property type="molecule type" value="Genomic_DNA"/>
</dbReference>
<evidence type="ECO:0000313" key="2">
    <source>
        <dbReference type="Proteomes" id="UP001165960"/>
    </source>
</evidence>